<name>A0A929G0R3_9PSEU</name>
<reference evidence="1" key="1">
    <citation type="submission" date="2020-10" db="EMBL/GenBank/DDBJ databases">
        <title>Diversity and distribution of actinomycetes associated with coral in the coast of Hainan.</title>
        <authorList>
            <person name="Li F."/>
        </authorList>
    </citation>
    <scope>NUCLEOTIDE SEQUENCE</scope>
    <source>
        <strain evidence="1">HNM0983</strain>
    </source>
</reference>
<dbReference type="Proteomes" id="UP000598360">
    <property type="component" value="Unassembled WGS sequence"/>
</dbReference>
<protein>
    <submittedName>
        <fullName evidence="1">Uncharacterized protein</fullName>
    </submittedName>
</protein>
<evidence type="ECO:0000313" key="2">
    <source>
        <dbReference type="Proteomes" id="UP000598360"/>
    </source>
</evidence>
<evidence type="ECO:0000313" key="1">
    <source>
        <dbReference type="EMBL" id="MBE9375890.1"/>
    </source>
</evidence>
<dbReference type="AlphaFoldDB" id="A0A929G0R3"/>
<organism evidence="1 2">
    <name type="scientific">Saccharopolyspora montiporae</name>
    <dbReference type="NCBI Taxonomy" id="2781240"/>
    <lineage>
        <taxon>Bacteria</taxon>
        <taxon>Bacillati</taxon>
        <taxon>Actinomycetota</taxon>
        <taxon>Actinomycetes</taxon>
        <taxon>Pseudonocardiales</taxon>
        <taxon>Pseudonocardiaceae</taxon>
        <taxon>Saccharopolyspora</taxon>
    </lineage>
</organism>
<sequence>MGAEPNSASGYQVAPEDLTAQVAALGEIGEQINGLVGSVSRLAESMPMLGTAPPAMHLAMRLREAAGEAGLTAEIGTADTELNGFHSALQAAVTDYVATDETAARGLHNTGGAQSC</sequence>
<accession>A0A929G0R3</accession>
<proteinExistence type="predicted"/>
<comment type="caution">
    <text evidence="1">The sequence shown here is derived from an EMBL/GenBank/DDBJ whole genome shotgun (WGS) entry which is preliminary data.</text>
</comment>
<gene>
    <name evidence="1" type="ORF">IQ251_15675</name>
</gene>
<keyword evidence="2" id="KW-1185">Reference proteome</keyword>
<dbReference type="EMBL" id="JADEYC010000027">
    <property type="protein sequence ID" value="MBE9375890.1"/>
    <property type="molecule type" value="Genomic_DNA"/>
</dbReference>